<protein>
    <submittedName>
        <fullName evidence="4">FAA hydrolase family protein</fullName>
    </submittedName>
</protein>
<evidence type="ECO:0000259" key="3">
    <source>
        <dbReference type="Pfam" id="PF01557"/>
    </source>
</evidence>
<dbReference type="InterPro" id="IPR011234">
    <property type="entry name" value="Fumarylacetoacetase-like_C"/>
</dbReference>
<comment type="similarity">
    <text evidence="1">Belongs to the FAH family.</text>
</comment>
<reference evidence="4 5" key="1">
    <citation type="submission" date="2019-12" db="EMBL/GenBank/DDBJ databases">
        <title>Corynebacterium sp. nov., isolated from feces of the Anser Albifrons in China.</title>
        <authorList>
            <person name="Liu Q."/>
        </authorList>
    </citation>
    <scope>NUCLEOTIDE SEQUENCE [LARGE SCALE GENOMIC DNA]</scope>
    <source>
        <strain evidence="4 5">23H37-10</strain>
    </source>
</reference>
<dbReference type="InterPro" id="IPR051121">
    <property type="entry name" value="FAH"/>
</dbReference>
<dbReference type="RefSeq" id="WP_186277032.1">
    <property type="nucleotide sequence ID" value="NZ_CP046883.1"/>
</dbReference>
<dbReference type="InterPro" id="IPR036663">
    <property type="entry name" value="Fumarylacetoacetase_C_sf"/>
</dbReference>
<name>A0A7G7YM43_9CORY</name>
<dbReference type="GO" id="GO:0046872">
    <property type="term" value="F:metal ion binding"/>
    <property type="evidence" value="ECO:0007669"/>
    <property type="project" value="UniProtKB-KW"/>
</dbReference>
<dbReference type="Proteomes" id="UP000515275">
    <property type="component" value="Chromosome"/>
</dbReference>
<dbReference type="PANTHER" id="PTHR42796:SF4">
    <property type="entry name" value="FUMARYLACETOACETATE HYDROLASE DOMAIN-CONTAINING PROTEIN 2A"/>
    <property type="match status" value="1"/>
</dbReference>
<dbReference type="GO" id="GO:0016787">
    <property type="term" value="F:hydrolase activity"/>
    <property type="evidence" value="ECO:0007669"/>
    <property type="project" value="UniProtKB-KW"/>
</dbReference>
<accession>A0A7G7YM43</accession>
<dbReference type="SUPFAM" id="SSF56529">
    <property type="entry name" value="FAH"/>
    <property type="match status" value="1"/>
</dbReference>
<keyword evidence="4" id="KW-0378">Hydrolase</keyword>
<evidence type="ECO:0000256" key="2">
    <source>
        <dbReference type="ARBA" id="ARBA00022723"/>
    </source>
</evidence>
<dbReference type="KEGG" id="cans:GP473_01590"/>
<dbReference type="Pfam" id="PF01557">
    <property type="entry name" value="FAA_hydrolase"/>
    <property type="match status" value="1"/>
</dbReference>
<evidence type="ECO:0000313" key="4">
    <source>
        <dbReference type="EMBL" id="QNH95563.1"/>
    </source>
</evidence>
<dbReference type="Gene3D" id="3.90.850.10">
    <property type="entry name" value="Fumarylacetoacetase-like, C-terminal domain"/>
    <property type="match status" value="1"/>
</dbReference>
<gene>
    <name evidence="4" type="ORF">GP473_01590</name>
</gene>
<dbReference type="GO" id="GO:0044281">
    <property type="term" value="P:small molecule metabolic process"/>
    <property type="evidence" value="ECO:0007669"/>
    <property type="project" value="UniProtKB-ARBA"/>
</dbReference>
<dbReference type="AlphaFoldDB" id="A0A7G7YM43"/>
<organism evidence="4 5">
    <name type="scientific">Corynebacterium anserum</name>
    <dbReference type="NCBI Taxonomy" id="2684406"/>
    <lineage>
        <taxon>Bacteria</taxon>
        <taxon>Bacillati</taxon>
        <taxon>Actinomycetota</taxon>
        <taxon>Actinomycetes</taxon>
        <taxon>Mycobacteriales</taxon>
        <taxon>Corynebacteriaceae</taxon>
        <taxon>Corynebacterium</taxon>
    </lineage>
</organism>
<proteinExistence type="inferred from homology"/>
<sequence>MKIATVRVSANELVHVAVEHFESGRGVGAVVSSLFDANPADLGNAQKIEFTAQQLAPVVPHPERIFCVGLNYREHILEMGHPVPDHPTLFGKFASSITGPFDEITVDEAMSHALDYEGELAVVIGHGGEIAGYAVMNDLSQRDWQYRTQQWLQGKNLEHSSGFGPWMVTADECDPVAEGAMLRTWVNGELRQEHSVGDLVFPPRKLIDYIGIFTPLRAGDVIVTGTPEGVGHGTQPPQYLEDGDEVKIAIEGVGEICNRIRIDSA</sequence>
<dbReference type="PANTHER" id="PTHR42796">
    <property type="entry name" value="FUMARYLACETOACETATE HYDROLASE DOMAIN-CONTAINING PROTEIN 2A-RELATED"/>
    <property type="match status" value="1"/>
</dbReference>
<evidence type="ECO:0000256" key="1">
    <source>
        <dbReference type="ARBA" id="ARBA00010211"/>
    </source>
</evidence>
<evidence type="ECO:0000313" key="5">
    <source>
        <dbReference type="Proteomes" id="UP000515275"/>
    </source>
</evidence>
<keyword evidence="5" id="KW-1185">Reference proteome</keyword>
<keyword evidence="2" id="KW-0479">Metal-binding</keyword>
<dbReference type="EMBL" id="CP046883">
    <property type="protein sequence ID" value="QNH95563.1"/>
    <property type="molecule type" value="Genomic_DNA"/>
</dbReference>
<feature type="domain" description="Fumarylacetoacetase-like C-terminal" evidence="3">
    <location>
        <begin position="65"/>
        <end position="260"/>
    </location>
</feature>